<name>A0ABU7AG82_9TELE</name>
<evidence type="ECO:0000313" key="2">
    <source>
        <dbReference type="Proteomes" id="UP001345963"/>
    </source>
</evidence>
<protein>
    <submittedName>
        <fullName evidence="1">Uncharacterized protein</fullName>
    </submittedName>
</protein>
<comment type="caution">
    <text evidence="1">The sequence shown here is derived from an EMBL/GenBank/DDBJ whole genome shotgun (WGS) entry which is preliminary data.</text>
</comment>
<keyword evidence="2" id="KW-1185">Reference proteome</keyword>
<proteinExistence type="predicted"/>
<evidence type="ECO:0000313" key="1">
    <source>
        <dbReference type="EMBL" id="MED6237064.1"/>
    </source>
</evidence>
<accession>A0ABU7AG82</accession>
<dbReference type="EMBL" id="JAHUTI010013650">
    <property type="protein sequence ID" value="MED6237064.1"/>
    <property type="molecule type" value="Genomic_DNA"/>
</dbReference>
<gene>
    <name evidence="1" type="ORF">ATANTOWER_018401</name>
</gene>
<organism evidence="1 2">
    <name type="scientific">Ataeniobius toweri</name>
    <dbReference type="NCBI Taxonomy" id="208326"/>
    <lineage>
        <taxon>Eukaryota</taxon>
        <taxon>Metazoa</taxon>
        <taxon>Chordata</taxon>
        <taxon>Craniata</taxon>
        <taxon>Vertebrata</taxon>
        <taxon>Euteleostomi</taxon>
        <taxon>Actinopterygii</taxon>
        <taxon>Neopterygii</taxon>
        <taxon>Teleostei</taxon>
        <taxon>Neoteleostei</taxon>
        <taxon>Acanthomorphata</taxon>
        <taxon>Ovalentaria</taxon>
        <taxon>Atherinomorphae</taxon>
        <taxon>Cyprinodontiformes</taxon>
        <taxon>Goodeidae</taxon>
        <taxon>Ataeniobius</taxon>
    </lineage>
</organism>
<reference evidence="1 2" key="1">
    <citation type="submission" date="2021-07" db="EMBL/GenBank/DDBJ databases">
        <authorList>
            <person name="Palmer J.M."/>
        </authorList>
    </citation>
    <scope>NUCLEOTIDE SEQUENCE [LARGE SCALE GENOMIC DNA]</scope>
    <source>
        <strain evidence="1 2">AT_MEX2019</strain>
        <tissue evidence="1">Muscle</tissue>
    </source>
</reference>
<sequence length="85" mass="9477">MRRMGRSTANMAVSLQAEEIQRDLVVGVRVALQGHSRMLHPQQFRIMKTGIDWNGPHAHHASTVSVPNTPLPRQLSDEEVAILSL</sequence>
<dbReference type="Proteomes" id="UP001345963">
    <property type="component" value="Unassembled WGS sequence"/>
</dbReference>